<evidence type="ECO:0000313" key="2">
    <source>
        <dbReference type="Proteomes" id="UP001432000"/>
    </source>
</evidence>
<accession>A0ABZ2PKC4</accession>
<protein>
    <recommendedName>
        <fullName evidence="3">WXG100 family type VII secretion target</fullName>
    </recommendedName>
</protein>
<reference evidence="1 2" key="1">
    <citation type="submission" date="2024-03" db="EMBL/GenBank/DDBJ databases">
        <title>Natural products discovery in diverse microorganisms through a two-stage MS feature dereplication strategy.</title>
        <authorList>
            <person name="Zhang R."/>
        </authorList>
    </citation>
    <scope>NUCLEOTIDE SEQUENCE [LARGE SCALE GENOMIC DNA]</scope>
    <source>
        <strain evidence="1 2">18930</strain>
    </source>
</reference>
<sequence>MKVDVEATISVCTALEHANLVAADVSERVRRRVSDLEQLLPETTTGRVEATDDGGFSWTPDYQAMTAGVTVGAASDVTGYGLRTAAAASSDELAHTIGRLLGPAGAVLGTIPAIANDIEGGMDPTKAIVTESAGTVVGVVAGTAMGSIASAAVAGSTIGSVVPGAGTAVGLIVGVGVGALMAYGVPKVGQWLWD</sequence>
<dbReference type="EMBL" id="CP147846">
    <property type="protein sequence ID" value="WXG69609.1"/>
    <property type="molecule type" value="Genomic_DNA"/>
</dbReference>
<gene>
    <name evidence="1" type="ORF">WDS16_03360</name>
</gene>
<organism evidence="1 2">
    <name type="scientific">Rhodococcus sovatensis</name>
    <dbReference type="NCBI Taxonomy" id="1805840"/>
    <lineage>
        <taxon>Bacteria</taxon>
        <taxon>Bacillati</taxon>
        <taxon>Actinomycetota</taxon>
        <taxon>Actinomycetes</taxon>
        <taxon>Mycobacteriales</taxon>
        <taxon>Nocardiaceae</taxon>
        <taxon>Rhodococcus</taxon>
    </lineage>
</organism>
<name>A0ABZ2PKC4_9NOCA</name>
<dbReference type="Proteomes" id="UP001432000">
    <property type="component" value="Chromosome"/>
</dbReference>
<evidence type="ECO:0000313" key="1">
    <source>
        <dbReference type="EMBL" id="WXG69609.1"/>
    </source>
</evidence>
<evidence type="ECO:0008006" key="3">
    <source>
        <dbReference type="Google" id="ProtNLM"/>
    </source>
</evidence>
<dbReference type="RefSeq" id="WP_338890488.1">
    <property type="nucleotide sequence ID" value="NZ_CP147846.1"/>
</dbReference>
<proteinExistence type="predicted"/>
<keyword evidence="2" id="KW-1185">Reference proteome</keyword>